<accession>A0ABD1XJW7</accession>
<keyword evidence="11" id="KW-1185">Reference proteome</keyword>
<evidence type="ECO:0000256" key="4">
    <source>
        <dbReference type="ARBA" id="ARBA00022517"/>
    </source>
</evidence>
<evidence type="ECO:0000256" key="7">
    <source>
        <dbReference type="ARBA" id="ARBA00022884"/>
    </source>
</evidence>
<keyword evidence="7" id="KW-0694">RNA-binding</keyword>
<keyword evidence="6" id="KW-0597">Phosphoprotein</keyword>
<sequence length="966" mass="104526">MGEPMVKDAASNDGIDAFGGERLEPIWSELDFISSGDLRDLFAPPDIGVGKSGSGNAGKVGDGSAGEQLEIGADFWTRKEGRNSERRSKMDGLAKVKEEPTEVLSQQGALVNGNGVKLLPVKDEEVTFGDWRQERDVSAILSVKQEIVSQAGRPREIGTVTFKVKDKSNTELDRCSVENSGESNVRNVDYAAQICNSKSGGFKARSVEDTRIANDRQLPVDPSSECGIEVTGAKEPKYNGYPPDPVEDTSVNNNYHSSKAAVTRTESKNLQSNRDEGIVSVMPSVDKNVKPLAHCFKESGFESVENNASRAGIEEDAVTDEIEEGEVSGLERKNSSISRVEGFAGVTMEETSAVVLPTPQYEVHHDGLGTLLKDGILSTSALGKIGIVDDSSGEEENESSQEEGESEEESGSDDASDDNSSDISSSEEDEEMKTIKEKIRSCDETKEDTEPPRTKNELSVLPPVPKVEAVLEPHHVCISIGVVSSVVDRYIVVEGREDSRVINDGSVLWLSGSRVPLGIVDEVFGPVRKPYYSLRFNETSDIHESAKVGADVGYVQEYAEFVLKDNPNLYKKAIDASGLDDEELSDEEIEFSDDEKEMAAKQKERAKRSYESKEDGASARNSTESHPPESKGRWQRRERGRGRGSNRGGRHMMGVDSAMADMDLHGSGFKVGSTNYDGRPRGRPGAGRTQFQNRDGPLQSSLSSRDRQDLGATYSRLHEGLSSRGDWVPSPTRQSPRAVPSSNGAHHQVPVRRDERRDGPWYSEQTDLAERQPHQAVAGMQGFPSFGGTLLPRHSQGPGAEPRQQVGSSHPAFGYSPIATPQIATDGQGNFFHITGPVSLSPDVGSVGRMGMNVRPTMVSVLPPTSSNCFSMYTSPVQGSLNMRQGGYDPGYQAEVSHRGQHGGFVSPSPGYSSASRMAAPDFRFQAMPSNSPFSGAGGMVGSQGPGYGRGSPPAHRQRFQGPRGR</sequence>
<dbReference type="InterPro" id="IPR009000">
    <property type="entry name" value="Transl_B-barrel_sf"/>
</dbReference>
<feature type="compositionally biased region" description="Polar residues" evidence="9">
    <location>
        <begin position="731"/>
        <end position="745"/>
    </location>
</feature>
<feature type="region of interest" description="Disordered" evidence="9">
    <location>
        <begin position="779"/>
        <end position="811"/>
    </location>
</feature>
<dbReference type="SUPFAM" id="SSF50447">
    <property type="entry name" value="Translation proteins"/>
    <property type="match status" value="1"/>
</dbReference>
<dbReference type="FunFam" id="2.40.10.230:FF:000002">
    <property type="entry name" value="H/ACA ribonucleoprotein complex non-core subunit NAF1"/>
    <property type="match status" value="1"/>
</dbReference>
<evidence type="ECO:0000256" key="2">
    <source>
        <dbReference type="ARBA" id="ARBA00009801"/>
    </source>
</evidence>
<dbReference type="InterPro" id="IPR040309">
    <property type="entry name" value="Naf1"/>
</dbReference>
<feature type="compositionally biased region" description="Acidic residues" evidence="9">
    <location>
        <begin position="581"/>
        <end position="596"/>
    </location>
</feature>
<feature type="region of interest" description="Disordered" evidence="9">
    <location>
        <begin position="217"/>
        <end position="253"/>
    </location>
</feature>
<feature type="compositionally biased region" description="Basic residues" evidence="9">
    <location>
        <begin position="638"/>
        <end position="650"/>
    </location>
</feature>
<dbReference type="Proteomes" id="UP001605036">
    <property type="component" value="Unassembled WGS sequence"/>
</dbReference>
<dbReference type="InterPro" id="IPR038664">
    <property type="entry name" value="Gar1/Naf1_Cbf5-bd_sf"/>
</dbReference>
<feature type="compositionally biased region" description="Polar residues" evidence="9">
    <location>
        <begin position="689"/>
        <end position="703"/>
    </location>
</feature>
<evidence type="ECO:0000256" key="9">
    <source>
        <dbReference type="SAM" id="MobiDB-lite"/>
    </source>
</evidence>
<feature type="compositionally biased region" description="Acidic residues" evidence="9">
    <location>
        <begin position="391"/>
        <end position="431"/>
    </location>
</feature>
<dbReference type="PANTHER" id="PTHR31633:SF1">
    <property type="entry name" value="H_ACA RIBONUCLEOPROTEIN COMPLEX NON-CORE SUBUNIT NAF1"/>
    <property type="match status" value="1"/>
</dbReference>
<comment type="subcellular location">
    <subcellularLocation>
        <location evidence="1">Nucleus</location>
    </subcellularLocation>
</comment>
<feature type="compositionally biased region" description="Basic and acidic residues" evidence="9">
    <location>
        <begin position="626"/>
        <end position="637"/>
    </location>
</feature>
<dbReference type="PANTHER" id="PTHR31633">
    <property type="entry name" value="H/ACA RIBONUCLEOPROTEIN COMPLEX NON-CORE SUBUNIT NAF1"/>
    <property type="match status" value="1"/>
</dbReference>
<comment type="similarity">
    <text evidence="2">Belongs to the NAF1 family.</text>
</comment>
<evidence type="ECO:0000256" key="8">
    <source>
        <dbReference type="ARBA" id="ARBA00023242"/>
    </source>
</evidence>
<feature type="compositionally biased region" description="Gly residues" evidence="9">
    <location>
        <begin position="936"/>
        <end position="950"/>
    </location>
</feature>
<dbReference type="Gene3D" id="2.40.10.230">
    <property type="entry name" value="Probable tRNA pseudouridine synthase domain"/>
    <property type="match status" value="1"/>
</dbReference>
<gene>
    <name evidence="10" type="ORF">R1flu_027561</name>
</gene>
<dbReference type="GO" id="GO:0003723">
    <property type="term" value="F:RNA binding"/>
    <property type="evidence" value="ECO:0007669"/>
    <property type="project" value="UniProtKB-KW"/>
</dbReference>
<evidence type="ECO:0000313" key="11">
    <source>
        <dbReference type="Proteomes" id="UP001605036"/>
    </source>
</evidence>
<feature type="region of interest" description="Disordered" evidence="9">
    <location>
        <begin position="387"/>
        <end position="459"/>
    </location>
</feature>
<organism evidence="10 11">
    <name type="scientific">Riccia fluitans</name>
    <dbReference type="NCBI Taxonomy" id="41844"/>
    <lineage>
        <taxon>Eukaryota</taxon>
        <taxon>Viridiplantae</taxon>
        <taxon>Streptophyta</taxon>
        <taxon>Embryophyta</taxon>
        <taxon>Marchantiophyta</taxon>
        <taxon>Marchantiopsida</taxon>
        <taxon>Marchantiidae</taxon>
        <taxon>Marchantiales</taxon>
        <taxon>Ricciaceae</taxon>
        <taxon>Riccia</taxon>
    </lineage>
</organism>
<evidence type="ECO:0000313" key="10">
    <source>
        <dbReference type="EMBL" id="KAL2608988.1"/>
    </source>
</evidence>
<comment type="caution">
    <text evidence="10">The sequence shown here is derived from an EMBL/GenBank/DDBJ whole genome shotgun (WGS) entry which is preliminary data.</text>
</comment>
<dbReference type="GO" id="GO:0006364">
    <property type="term" value="P:rRNA processing"/>
    <property type="evidence" value="ECO:0007669"/>
    <property type="project" value="UniProtKB-KW"/>
</dbReference>
<feature type="compositionally biased region" description="Basic and acidic residues" evidence="9">
    <location>
        <begin position="432"/>
        <end position="456"/>
    </location>
</feature>
<feature type="region of interest" description="Disordered" evidence="9">
    <location>
        <begin position="926"/>
        <end position="966"/>
    </location>
</feature>
<evidence type="ECO:0000256" key="5">
    <source>
        <dbReference type="ARBA" id="ARBA00022552"/>
    </source>
</evidence>
<dbReference type="AlphaFoldDB" id="A0ABD1XJW7"/>
<dbReference type="Pfam" id="PF04410">
    <property type="entry name" value="Gar1"/>
    <property type="match status" value="1"/>
</dbReference>
<keyword evidence="8" id="KW-0539">Nucleus</keyword>
<proteinExistence type="inferred from homology"/>
<feature type="region of interest" description="Disordered" evidence="9">
    <location>
        <begin position="71"/>
        <end position="107"/>
    </location>
</feature>
<dbReference type="GO" id="GO:0005634">
    <property type="term" value="C:nucleus"/>
    <property type="evidence" value="ECO:0007669"/>
    <property type="project" value="UniProtKB-SubCell"/>
</dbReference>
<feature type="compositionally biased region" description="Basic and acidic residues" evidence="9">
    <location>
        <begin position="597"/>
        <end position="617"/>
    </location>
</feature>
<evidence type="ECO:0000256" key="6">
    <source>
        <dbReference type="ARBA" id="ARBA00022553"/>
    </source>
</evidence>
<dbReference type="EMBL" id="JBHFFA010000008">
    <property type="protein sequence ID" value="KAL2608988.1"/>
    <property type="molecule type" value="Genomic_DNA"/>
</dbReference>
<keyword evidence="4" id="KW-0690">Ribosome biogenesis</keyword>
<keyword evidence="5" id="KW-0698">rRNA processing</keyword>
<feature type="compositionally biased region" description="Basic and acidic residues" evidence="9">
    <location>
        <begin position="76"/>
        <end position="100"/>
    </location>
</feature>
<name>A0ABD1XJW7_9MARC</name>
<feature type="region of interest" description="Disordered" evidence="9">
    <location>
        <begin position="581"/>
        <end position="758"/>
    </location>
</feature>
<protein>
    <recommendedName>
        <fullName evidence="3">H/ACA ribonucleoprotein complex non-core subunit NAF1</fullName>
    </recommendedName>
</protein>
<dbReference type="InterPro" id="IPR007504">
    <property type="entry name" value="H/ACA_rnp_Gar1/Naf1"/>
</dbReference>
<reference evidence="10 11" key="1">
    <citation type="submission" date="2024-09" db="EMBL/GenBank/DDBJ databases">
        <title>Chromosome-scale assembly of Riccia fluitans.</title>
        <authorList>
            <person name="Paukszto L."/>
            <person name="Sawicki J."/>
            <person name="Karawczyk K."/>
            <person name="Piernik-Szablinska J."/>
            <person name="Szczecinska M."/>
            <person name="Mazdziarz M."/>
        </authorList>
    </citation>
    <scope>NUCLEOTIDE SEQUENCE [LARGE SCALE GENOMIC DNA]</scope>
    <source>
        <strain evidence="10">Rf_01</strain>
        <tissue evidence="10">Aerial parts of the thallus</tissue>
    </source>
</reference>
<evidence type="ECO:0000256" key="1">
    <source>
        <dbReference type="ARBA" id="ARBA00004123"/>
    </source>
</evidence>
<evidence type="ECO:0000256" key="3">
    <source>
        <dbReference type="ARBA" id="ARBA00021438"/>
    </source>
</evidence>